<dbReference type="RefSeq" id="WP_011382069.1">
    <property type="nucleotide sequence ID" value="NC_007616.1"/>
</dbReference>
<dbReference type="Proteomes" id="UP000002718">
    <property type="component" value="Plasmid 2"/>
</dbReference>
<dbReference type="Pfam" id="PF07751">
    <property type="entry name" value="Abi_2"/>
    <property type="match status" value="1"/>
</dbReference>
<keyword evidence="3" id="KW-1185">Reference proteome</keyword>
<dbReference type="AlphaFoldDB" id="Q2Y587"/>
<gene>
    <name evidence="1" type="ordered locus">NmulC_2780</name>
    <name evidence="2" type="ORF">SAMN05216403_14013</name>
</gene>
<sequence>MPKTLRYRPILIDQLITNERINSYQSVFQPSNDIELMGVYLWNAHVCGVIYPIIGMAEITLRNAIDQALQVHLGNFWWRNSSLRYRSFKPGALPPKAVQAVRDNFKRATNKFITTKRHRYNITGHVSLNHSGIVAQTEFSTWEYMLDHEFMGNKLIWPSRLGTVFAGPWPSTHAGIVLTHASDLVSTVREFRNRLSHHEPAWKRFGIVKEADALLHLQEKITKIENLIALIHPENIKLIERNGLLEMARRACTSQEIRRFQHMTETYKVNSMDKLQILVDRCRTENSILRAELDLGAQQMFLISPC</sequence>
<dbReference type="HOGENOM" id="CLU_067089_0_1_4"/>
<evidence type="ECO:0000313" key="3">
    <source>
        <dbReference type="Proteomes" id="UP000002718"/>
    </source>
</evidence>
<dbReference type="KEGG" id="nmu:NmulC_2780"/>
<geneLocation type="plasmid" evidence="3">
    <name>pNITMU2</name>
</geneLocation>
<geneLocation type="plasmid" evidence="1">
    <name>2</name>
</geneLocation>
<proteinExistence type="predicted"/>
<organism evidence="1 3">
    <name type="scientific">Nitrosospira multiformis (strain ATCC 25196 / NCIMB 11849 / C 71)</name>
    <dbReference type="NCBI Taxonomy" id="323848"/>
    <lineage>
        <taxon>Bacteria</taxon>
        <taxon>Pseudomonadati</taxon>
        <taxon>Pseudomonadota</taxon>
        <taxon>Betaproteobacteria</taxon>
        <taxon>Nitrosomonadales</taxon>
        <taxon>Nitrosomonadaceae</taxon>
        <taxon>Nitrosospira</taxon>
    </lineage>
</organism>
<reference evidence="2 4" key="4">
    <citation type="submission" date="2016-10" db="EMBL/GenBank/DDBJ databases">
        <authorList>
            <person name="de Groot N.N."/>
        </authorList>
    </citation>
    <scope>NUCLEOTIDE SEQUENCE [LARGE SCALE GENOMIC DNA]</scope>
    <source>
        <strain evidence="2 4">Nl13</strain>
    </source>
</reference>
<protein>
    <submittedName>
        <fullName evidence="2">Abi-like protein</fullName>
    </submittedName>
</protein>
<dbReference type="InterPro" id="IPR011664">
    <property type="entry name" value="Abi_system_AbiD/AbiF-like"/>
</dbReference>
<evidence type="ECO:0000313" key="1">
    <source>
        <dbReference type="EMBL" id="ABB76084.1"/>
    </source>
</evidence>
<name>Q2Y587_NITMU</name>
<reference evidence="3" key="1">
    <citation type="submission" date="2005-08" db="EMBL/GenBank/DDBJ databases">
        <title>Complete sequence of plasmid 2 of Nitrosospira multiformis ATCC 25196.</title>
        <authorList>
            <person name="Copeland A."/>
            <person name="Lucas S."/>
            <person name="Lapidus A."/>
            <person name="Barry K."/>
            <person name="Detter J.C."/>
            <person name="Glavina T."/>
            <person name="Hammon N."/>
            <person name="Israni S."/>
            <person name="Pitluck S."/>
            <person name="Chain P."/>
            <person name="Malfatti S."/>
            <person name="Shin M."/>
            <person name="Vergez L."/>
            <person name="Schmutz J."/>
            <person name="Larimer F."/>
            <person name="Land M."/>
            <person name="Hauser L."/>
            <person name="Kyrpides N."/>
            <person name="Lykidis A."/>
            <person name="Richardson P."/>
        </authorList>
    </citation>
    <scope>NUCLEOTIDE SEQUENCE [LARGE SCALE GENOMIC DNA]</scope>
    <source>
        <strain evidence="3">ATCC 25196 / NCIMB 11849 / C 71</strain>
        <plasmid evidence="3">pNITMU2</plasmid>
    </source>
</reference>
<dbReference type="EMBL" id="CP000105">
    <property type="protein sequence ID" value="ABB76084.1"/>
    <property type="molecule type" value="Genomic_DNA"/>
</dbReference>
<reference evidence="1" key="2">
    <citation type="submission" date="2005-08" db="EMBL/GenBank/DDBJ databases">
        <title>Complete sequence of Plasmid 2 of Nitrosospira multiformis ATCC 25196.</title>
        <authorList>
            <consortium name="US DOE Joint Genome Institute"/>
            <person name="Copeland A."/>
            <person name="Lucas S."/>
            <person name="Lapidus A."/>
            <person name="Barry K."/>
            <person name="Detter J.C."/>
            <person name="Glavina T."/>
            <person name="Hammon N."/>
            <person name="Israni S."/>
            <person name="Pitluck S."/>
            <person name="Chain P."/>
            <person name="Malfatti S."/>
            <person name="Shin M."/>
            <person name="Vergez L."/>
            <person name="Schmutz J."/>
            <person name="Larimer F."/>
            <person name="Land M."/>
            <person name="Hauser L."/>
            <person name="Kyrpides N."/>
            <person name="Lykidis A."/>
            <person name="Richardson P."/>
        </authorList>
    </citation>
    <scope>NUCLEOTIDE SEQUENCE</scope>
    <source>
        <strain evidence="1">ATCC 25196</strain>
        <plasmid evidence="1">2</plasmid>
    </source>
</reference>
<dbReference type="EMBL" id="FNVK01000040">
    <property type="protein sequence ID" value="SEG16707.1"/>
    <property type="molecule type" value="Genomic_DNA"/>
</dbReference>
<keyword evidence="1" id="KW-0614">Plasmid</keyword>
<evidence type="ECO:0000313" key="4">
    <source>
        <dbReference type="Proteomes" id="UP000236751"/>
    </source>
</evidence>
<evidence type="ECO:0000313" key="2">
    <source>
        <dbReference type="EMBL" id="SEG16707.1"/>
    </source>
</evidence>
<dbReference type="OrthoDB" id="9813050at2"/>
<reference evidence="1 3" key="3">
    <citation type="journal article" date="2008" name="Appl. Environ. Microbiol.">
        <title>Complete genome sequence of Nitrosospira multiformis, an ammonia-oxidizing bacterium from the soil environment.</title>
        <authorList>
            <person name="Norton J.M."/>
            <person name="Klotz M.G."/>
            <person name="Stein L.Y."/>
            <person name="Arp D.J."/>
            <person name="Bottomley P.J."/>
            <person name="Chain P.S."/>
            <person name="Hauser L.J."/>
            <person name="Land M.L."/>
            <person name="Larimer F.W."/>
            <person name="Shin M.W."/>
            <person name="Starkenburg S.R."/>
        </authorList>
    </citation>
    <scope>NUCLEOTIDE SEQUENCE [LARGE SCALE GENOMIC DNA]</scope>
    <source>
        <strain evidence="1">ATCC 25196</strain>
        <strain evidence="3">ATCC 25196 / NCIMB 11849 / C 71</strain>
        <plasmid evidence="1">2</plasmid>
        <plasmid evidence="3">pNITMU2</plasmid>
    </source>
</reference>
<accession>Q2Y587</accession>
<dbReference type="Proteomes" id="UP000236751">
    <property type="component" value="Unassembled WGS sequence"/>
</dbReference>